<feature type="transmembrane region" description="Helical" evidence="6">
    <location>
        <begin position="114"/>
        <end position="135"/>
    </location>
</feature>
<feature type="transmembrane region" description="Helical" evidence="6">
    <location>
        <begin position="233"/>
        <end position="253"/>
    </location>
</feature>
<feature type="transmembrane region" description="Helical" evidence="6">
    <location>
        <begin position="172"/>
        <end position="190"/>
    </location>
</feature>
<evidence type="ECO:0000256" key="1">
    <source>
        <dbReference type="ARBA" id="ARBA00004141"/>
    </source>
</evidence>
<feature type="transmembrane region" description="Helical" evidence="6">
    <location>
        <begin position="51"/>
        <end position="73"/>
    </location>
</feature>
<feature type="compositionally biased region" description="Basic and acidic residues" evidence="5">
    <location>
        <begin position="1"/>
        <end position="14"/>
    </location>
</feature>
<protein>
    <recommendedName>
        <fullName evidence="7">EamA domain-containing protein</fullName>
    </recommendedName>
</protein>
<feature type="transmembrane region" description="Helical" evidence="6">
    <location>
        <begin position="268"/>
        <end position="289"/>
    </location>
</feature>
<keyword evidence="4 6" id="KW-0472">Membrane</keyword>
<evidence type="ECO:0000313" key="9">
    <source>
        <dbReference type="Proteomes" id="UP001295684"/>
    </source>
</evidence>
<evidence type="ECO:0000256" key="2">
    <source>
        <dbReference type="ARBA" id="ARBA00022692"/>
    </source>
</evidence>
<proteinExistence type="predicted"/>
<keyword evidence="3 6" id="KW-1133">Transmembrane helix</keyword>
<name>A0AAD1XKS8_EUPCR</name>
<dbReference type="SUPFAM" id="SSF103481">
    <property type="entry name" value="Multidrug resistance efflux transporter EmrE"/>
    <property type="match status" value="2"/>
</dbReference>
<comment type="subcellular location">
    <subcellularLocation>
        <location evidence="1">Membrane</location>
        <topology evidence="1">Multi-pass membrane protein</topology>
    </subcellularLocation>
</comment>
<feature type="region of interest" description="Disordered" evidence="5">
    <location>
        <begin position="1"/>
        <end position="21"/>
    </location>
</feature>
<dbReference type="GO" id="GO:0016020">
    <property type="term" value="C:membrane"/>
    <property type="evidence" value="ECO:0007669"/>
    <property type="project" value="UniProtKB-SubCell"/>
</dbReference>
<feature type="transmembrane region" description="Helical" evidence="6">
    <location>
        <begin position="85"/>
        <end position="102"/>
    </location>
</feature>
<dbReference type="EMBL" id="CAMPGE010016015">
    <property type="protein sequence ID" value="CAI2374596.1"/>
    <property type="molecule type" value="Genomic_DNA"/>
</dbReference>
<reference evidence="8" key="1">
    <citation type="submission" date="2023-07" db="EMBL/GenBank/DDBJ databases">
        <authorList>
            <consortium name="AG Swart"/>
            <person name="Singh M."/>
            <person name="Singh A."/>
            <person name="Seah K."/>
            <person name="Emmerich C."/>
        </authorList>
    </citation>
    <scope>NUCLEOTIDE SEQUENCE</scope>
    <source>
        <strain evidence="8">DP1</strain>
    </source>
</reference>
<dbReference type="InterPro" id="IPR037185">
    <property type="entry name" value="EmrE-like"/>
</dbReference>
<dbReference type="PANTHER" id="PTHR22911:SF6">
    <property type="entry name" value="SOLUTE CARRIER FAMILY 35 MEMBER G1"/>
    <property type="match status" value="1"/>
</dbReference>
<feature type="transmembrane region" description="Helical" evidence="6">
    <location>
        <begin position="323"/>
        <end position="341"/>
    </location>
</feature>
<organism evidence="8 9">
    <name type="scientific">Euplotes crassus</name>
    <dbReference type="NCBI Taxonomy" id="5936"/>
    <lineage>
        <taxon>Eukaryota</taxon>
        <taxon>Sar</taxon>
        <taxon>Alveolata</taxon>
        <taxon>Ciliophora</taxon>
        <taxon>Intramacronucleata</taxon>
        <taxon>Spirotrichea</taxon>
        <taxon>Hypotrichia</taxon>
        <taxon>Euplotida</taxon>
        <taxon>Euplotidae</taxon>
        <taxon>Moneuplotes</taxon>
    </lineage>
</organism>
<dbReference type="Pfam" id="PF00892">
    <property type="entry name" value="EamA"/>
    <property type="match status" value="1"/>
</dbReference>
<sequence length="346" mass="39170">MDQESEKHLIQDTKPRKKSHHVESFSIEDSLIVSVEVDSEKEILKTDRVKGILLMSISTICFVMTISLCKYAYLINENVNGLDYILFRGSILILFAGCDVLCRRVNVFRFPQEVYASVILRFFTGAIGMALYFYAIKFLPMSQGSVILCINPLISAVLAYLFLKEVLACRDILCLLGAFGGCVLVNISRIGEEGVSPSENHYFIGICLCFISLLFRSTTPVTVRQMSKYVHSIFSPFYFSLGMFCHAMFLLIFCRKHLHFEHYDTTTVLLFTGSTIANYGAQSIMSVAYSYEKATVLAPFTYIITCGLLLIDCVFFGYDFSLLYFVGFCIILFCVMTPLLIKINKE</sequence>
<feature type="transmembrane region" description="Helical" evidence="6">
    <location>
        <begin position="296"/>
        <end position="317"/>
    </location>
</feature>
<feature type="domain" description="EamA" evidence="7">
    <location>
        <begin position="50"/>
        <end position="186"/>
    </location>
</feature>
<dbReference type="PANTHER" id="PTHR22911">
    <property type="entry name" value="ACYL-MALONYL CONDENSING ENZYME-RELATED"/>
    <property type="match status" value="1"/>
</dbReference>
<evidence type="ECO:0000256" key="3">
    <source>
        <dbReference type="ARBA" id="ARBA00022989"/>
    </source>
</evidence>
<evidence type="ECO:0000256" key="5">
    <source>
        <dbReference type="SAM" id="MobiDB-lite"/>
    </source>
</evidence>
<evidence type="ECO:0000259" key="7">
    <source>
        <dbReference type="Pfam" id="PF00892"/>
    </source>
</evidence>
<feature type="transmembrane region" description="Helical" evidence="6">
    <location>
        <begin position="202"/>
        <end position="221"/>
    </location>
</feature>
<comment type="caution">
    <text evidence="8">The sequence shown here is derived from an EMBL/GenBank/DDBJ whole genome shotgun (WGS) entry which is preliminary data.</text>
</comment>
<accession>A0AAD1XKS8</accession>
<dbReference type="Proteomes" id="UP001295684">
    <property type="component" value="Unassembled WGS sequence"/>
</dbReference>
<evidence type="ECO:0000256" key="4">
    <source>
        <dbReference type="ARBA" id="ARBA00023136"/>
    </source>
</evidence>
<evidence type="ECO:0000256" key="6">
    <source>
        <dbReference type="SAM" id="Phobius"/>
    </source>
</evidence>
<gene>
    <name evidence="8" type="ORF">ECRASSUSDP1_LOCUS15951</name>
</gene>
<evidence type="ECO:0000313" key="8">
    <source>
        <dbReference type="EMBL" id="CAI2374596.1"/>
    </source>
</evidence>
<dbReference type="AlphaFoldDB" id="A0AAD1XKS8"/>
<dbReference type="InterPro" id="IPR000620">
    <property type="entry name" value="EamA_dom"/>
</dbReference>
<keyword evidence="2 6" id="KW-0812">Transmembrane</keyword>
<keyword evidence="9" id="KW-1185">Reference proteome</keyword>
<feature type="transmembrane region" description="Helical" evidence="6">
    <location>
        <begin position="141"/>
        <end position="163"/>
    </location>
</feature>